<evidence type="ECO:0000256" key="1">
    <source>
        <dbReference type="SAM" id="SignalP"/>
    </source>
</evidence>
<dbReference type="EMBL" id="GL348716">
    <property type="protein sequence ID" value="EFH54858.1"/>
    <property type="molecule type" value="Genomic_DNA"/>
</dbReference>
<name>D7LDC8_ARALL</name>
<keyword evidence="3" id="KW-1185">Reference proteome</keyword>
<proteinExistence type="predicted"/>
<reference evidence="3" key="1">
    <citation type="journal article" date="2011" name="Nat. Genet.">
        <title>The Arabidopsis lyrata genome sequence and the basis of rapid genome size change.</title>
        <authorList>
            <person name="Hu T.T."/>
            <person name="Pattyn P."/>
            <person name="Bakker E.G."/>
            <person name="Cao J."/>
            <person name="Cheng J.-F."/>
            <person name="Clark R.M."/>
            <person name="Fahlgren N."/>
            <person name="Fawcett J.A."/>
            <person name="Grimwood J."/>
            <person name="Gundlach H."/>
            <person name="Haberer G."/>
            <person name="Hollister J.D."/>
            <person name="Ossowski S."/>
            <person name="Ottilar R.P."/>
            <person name="Salamov A.A."/>
            <person name="Schneeberger K."/>
            <person name="Spannagl M."/>
            <person name="Wang X."/>
            <person name="Yang L."/>
            <person name="Nasrallah M.E."/>
            <person name="Bergelson J."/>
            <person name="Carrington J.C."/>
            <person name="Gaut B.S."/>
            <person name="Schmutz J."/>
            <person name="Mayer K.F.X."/>
            <person name="Van de Peer Y."/>
            <person name="Grigoriev I.V."/>
            <person name="Nordborg M."/>
            <person name="Weigel D."/>
            <person name="Guo Y.-L."/>
        </authorList>
    </citation>
    <scope>NUCLEOTIDE SEQUENCE [LARGE SCALE GENOMIC DNA]</scope>
    <source>
        <strain evidence="3">cv. MN47</strain>
    </source>
</reference>
<dbReference type="HOGENOM" id="CLU_2981753_0_0_1"/>
<organism evidence="3">
    <name type="scientific">Arabidopsis lyrata subsp. lyrata</name>
    <name type="common">Lyre-leaved rock-cress</name>
    <dbReference type="NCBI Taxonomy" id="81972"/>
    <lineage>
        <taxon>Eukaryota</taxon>
        <taxon>Viridiplantae</taxon>
        <taxon>Streptophyta</taxon>
        <taxon>Embryophyta</taxon>
        <taxon>Tracheophyta</taxon>
        <taxon>Spermatophyta</taxon>
        <taxon>Magnoliopsida</taxon>
        <taxon>eudicotyledons</taxon>
        <taxon>Gunneridae</taxon>
        <taxon>Pentapetalae</taxon>
        <taxon>rosids</taxon>
        <taxon>malvids</taxon>
        <taxon>Brassicales</taxon>
        <taxon>Brassicaceae</taxon>
        <taxon>Camelineae</taxon>
        <taxon>Arabidopsis</taxon>
    </lineage>
</organism>
<dbReference type="Gramene" id="scaffold_400164.1">
    <property type="protein sequence ID" value="scaffold_400164.1"/>
    <property type="gene ID" value="scaffold_400164.1"/>
</dbReference>
<keyword evidence="1" id="KW-0732">Signal</keyword>
<protein>
    <submittedName>
        <fullName evidence="2">Uncharacterized protein</fullName>
    </submittedName>
</protein>
<sequence>MESRTMKIIFYLMVFVFVFWDPSSAQPTDPEGCFKAFKSTSRGCLEGEGSPRRSKIRC</sequence>
<feature type="chain" id="PRO_5003102318" evidence="1">
    <location>
        <begin position="26"/>
        <end position="58"/>
    </location>
</feature>
<accession>D7LDC8</accession>
<dbReference type="AlphaFoldDB" id="D7LDC8"/>
<evidence type="ECO:0000313" key="2">
    <source>
        <dbReference type="EMBL" id="EFH54858.1"/>
    </source>
</evidence>
<gene>
    <name evidence="2" type="ORF">ARALYDRAFT_900663</name>
</gene>
<evidence type="ECO:0000313" key="3">
    <source>
        <dbReference type="Proteomes" id="UP000008694"/>
    </source>
</evidence>
<dbReference type="Proteomes" id="UP000008694">
    <property type="component" value="Unassembled WGS sequence"/>
</dbReference>
<feature type="signal peptide" evidence="1">
    <location>
        <begin position="1"/>
        <end position="25"/>
    </location>
</feature>